<dbReference type="VEuPathDB" id="FungiDB:BO71DRAFT_171529"/>
<evidence type="ECO:0000256" key="2">
    <source>
        <dbReference type="ARBA" id="ARBA00006676"/>
    </source>
</evidence>
<dbReference type="STRING" id="1448320.A0A319E7P1"/>
<keyword evidence="7" id="KW-0546">Nucleotide metabolism</keyword>
<dbReference type="EMBL" id="KZ825800">
    <property type="protein sequence ID" value="PYH99653.1"/>
    <property type="molecule type" value="Genomic_DNA"/>
</dbReference>
<dbReference type="Proteomes" id="UP000247810">
    <property type="component" value="Unassembled WGS sequence"/>
</dbReference>
<evidence type="ECO:0000313" key="10">
    <source>
        <dbReference type="EMBL" id="PYH99653.1"/>
    </source>
</evidence>
<evidence type="ECO:0000256" key="1">
    <source>
        <dbReference type="ARBA" id="ARBA00001947"/>
    </source>
</evidence>
<dbReference type="GO" id="GO:0004000">
    <property type="term" value="F:adenosine deaminase activity"/>
    <property type="evidence" value="ECO:0007669"/>
    <property type="project" value="TreeGrafter"/>
</dbReference>
<evidence type="ECO:0000259" key="9">
    <source>
        <dbReference type="Pfam" id="PF00962"/>
    </source>
</evidence>
<evidence type="ECO:0000313" key="11">
    <source>
        <dbReference type="Proteomes" id="UP000247810"/>
    </source>
</evidence>
<dbReference type="OrthoDB" id="272271at2759"/>
<accession>A0A319E7P1</accession>
<keyword evidence="11" id="KW-1185">Reference proteome</keyword>
<dbReference type="Pfam" id="PF00962">
    <property type="entry name" value="A_deaminase"/>
    <property type="match status" value="1"/>
</dbReference>
<sequence>MDLTKPVDSAFAKSLPKIELHAHLSGSISRQCLHELWAKKKAQDPSFSVEDPWVAMPPGKVDYSLQTFFQTFNKSIYHLVNDLLSITYATNSVLTDFLHDGVTYLELRTIPRASPSAAFTRGEYLTTVLDAIQHFRSSSNKMSVNLILAIDRGHSTASEALEIVDLALANRDRGVVGIDVCGNPTKGDVSIFREAFAKAKMHGLGVTVHFAETPSSGSLEELNTLLEYQPDRLGHVIHVPEEVKKEIARRRLGLELCISCNVHAKMFDGGFLDHHFGFWRFEDCPIVLCTDDVGFFCSPVSSEYLLAAEHFHLSRSDVMSICRKTFDVIFGSEAEKGRLRRLLDDFEANYSH</sequence>
<dbReference type="InterPro" id="IPR006330">
    <property type="entry name" value="Ado/ade_deaminase"/>
</dbReference>
<dbReference type="FunFam" id="3.20.20.140:FF:000033">
    <property type="entry name" value="Adenosine deaminase-like protein"/>
    <property type="match status" value="1"/>
</dbReference>
<protein>
    <submittedName>
        <fullName evidence="10">Metallo-dependent hydrolase</fullName>
    </submittedName>
</protein>
<keyword evidence="4" id="KW-0479">Metal-binding</keyword>
<comment type="cofactor">
    <cofactor evidence="1">
        <name>Zn(2+)</name>
        <dbReference type="ChEBI" id="CHEBI:29105"/>
    </cofactor>
</comment>
<dbReference type="GO" id="GO:0046103">
    <property type="term" value="P:inosine biosynthetic process"/>
    <property type="evidence" value="ECO:0007669"/>
    <property type="project" value="TreeGrafter"/>
</dbReference>
<proteinExistence type="inferred from homology"/>
<evidence type="ECO:0000256" key="5">
    <source>
        <dbReference type="ARBA" id="ARBA00022801"/>
    </source>
</evidence>
<feature type="domain" description="Adenosine deaminase" evidence="9">
    <location>
        <begin position="16"/>
        <end position="344"/>
    </location>
</feature>
<gene>
    <name evidence="10" type="ORF">BO71DRAFT_171529</name>
</gene>
<comment type="subunit">
    <text evidence="3">Monomer.</text>
</comment>
<evidence type="ECO:0000256" key="8">
    <source>
        <dbReference type="ARBA" id="ARBA00048787"/>
    </source>
</evidence>
<dbReference type="SUPFAM" id="SSF51556">
    <property type="entry name" value="Metallo-dependent hydrolases"/>
    <property type="match status" value="1"/>
</dbReference>
<dbReference type="InterPro" id="IPR032466">
    <property type="entry name" value="Metal_Hydrolase"/>
</dbReference>
<evidence type="ECO:0000256" key="7">
    <source>
        <dbReference type="ARBA" id="ARBA00023080"/>
    </source>
</evidence>
<evidence type="ECO:0000256" key="4">
    <source>
        <dbReference type="ARBA" id="ARBA00022723"/>
    </source>
</evidence>
<dbReference type="GO" id="GO:0046872">
    <property type="term" value="F:metal ion binding"/>
    <property type="evidence" value="ECO:0007669"/>
    <property type="project" value="UniProtKB-KW"/>
</dbReference>
<keyword evidence="6" id="KW-0862">Zinc</keyword>
<name>A0A319E7P1_9EURO</name>
<dbReference type="Gene3D" id="3.20.20.140">
    <property type="entry name" value="Metal-dependent hydrolases"/>
    <property type="match status" value="1"/>
</dbReference>
<dbReference type="GO" id="GO:0006154">
    <property type="term" value="P:adenosine catabolic process"/>
    <property type="evidence" value="ECO:0007669"/>
    <property type="project" value="TreeGrafter"/>
</dbReference>
<comment type="similarity">
    <text evidence="2">Belongs to the metallo-dependent hydrolases superfamily. Adenosine and AMP deaminases family.</text>
</comment>
<organism evidence="10 11">
    <name type="scientific">Aspergillus ellipticus CBS 707.79</name>
    <dbReference type="NCBI Taxonomy" id="1448320"/>
    <lineage>
        <taxon>Eukaryota</taxon>
        <taxon>Fungi</taxon>
        <taxon>Dikarya</taxon>
        <taxon>Ascomycota</taxon>
        <taxon>Pezizomycotina</taxon>
        <taxon>Eurotiomycetes</taxon>
        <taxon>Eurotiomycetidae</taxon>
        <taxon>Eurotiales</taxon>
        <taxon>Aspergillaceae</taxon>
        <taxon>Aspergillus</taxon>
        <taxon>Aspergillus subgen. Circumdati</taxon>
    </lineage>
</organism>
<dbReference type="InterPro" id="IPR001365">
    <property type="entry name" value="A_deaminase_dom"/>
</dbReference>
<dbReference type="PANTHER" id="PTHR11409:SF42">
    <property type="entry name" value="ADENOSINE DEAMINASE-LIKE PROTEIN"/>
    <property type="match status" value="1"/>
</dbReference>
<evidence type="ECO:0000256" key="6">
    <source>
        <dbReference type="ARBA" id="ARBA00022833"/>
    </source>
</evidence>
<evidence type="ECO:0000256" key="3">
    <source>
        <dbReference type="ARBA" id="ARBA00011245"/>
    </source>
</evidence>
<keyword evidence="5 10" id="KW-0378">Hydrolase</keyword>
<dbReference type="GO" id="GO:0009117">
    <property type="term" value="P:nucleotide metabolic process"/>
    <property type="evidence" value="ECO:0007669"/>
    <property type="project" value="UniProtKB-KW"/>
</dbReference>
<comment type="catalytic activity">
    <reaction evidence="8">
        <text>N(6)-methyl-AMP + H2O + H(+) = IMP + methylamine</text>
        <dbReference type="Rhea" id="RHEA:16001"/>
        <dbReference type="ChEBI" id="CHEBI:15377"/>
        <dbReference type="ChEBI" id="CHEBI:15378"/>
        <dbReference type="ChEBI" id="CHEBI:58053"/>
        <dbReference type="ChEBI" id="CHEBI:59338"/>
        <dbReference type="ChEBI" id="CHEBI:144842"/>
    </reaction>
    <physiologicalReaction direction="left-to-right" evidence="8">
        <dbReference type="Rhea" id="RHEA:16002"/>
    </physiologicalReaction>
</comment>
<dbReference type="AlphaFoldDB" id="A0A319E7P1"/>
<dbReference type="PANTHER" id="PTHR11409">
    <property type="entry name" value="ADENOSINE DEAMINASE"/>
    <property type="match status" value="1"/>
</dbReference>
<reference evidence="10 11" key="1">
    <citation type="submission" date="2018-02" db="EMBL/GenBank/DDBJ databases">
        <title>The genomes of Aspergillus section Nigri reveals drivers in fungal speciation.</title>
        <authorList>
            <consortium name="DOE Joint Genome Institute"/>
            <person name="Vesth T.C."/>
            <person name="Nybo J."/>
            <person name="Theobald S."/>
            <person name="Brandl J."/>
            <person name="Frisvad J.C."/>
            <person name="Nielsen K.F."/>
            <person name="Lyhne E.K."/>
            <person name="Kogle M.E."/>
            <person name="Kuo A."/>
            <person name="Riley R."/>
            <person name="Clum A."/>
            <person name="Nolan M."/>
            <person name="Lipzen A."/>
            <person name="Salamov A."/>
            <person name="Henrissat B."/>
            <person name="Wiebenga A."/>
            <person name="De vries R.P."/>
            <person name="Grigoriev I.V."/>
            <person name="Mortensen U.H."/>
            <person name="Andersen M.R."/>
            <person name="Baker S.E."/>
        </authorList>
    </citation>
    <scope>NUCLEOTIDE SEQUENCE [LARGE SCALE GENOMIC DNA]</scope>
    <source>
        <strain evidence="10 11">CBS 707.79</strain>
    </source>
</reference>